<accession>A0A182MG29</accession>
<keyword evidence="2" id="KW-1185">Reference proteome</keyword>
<reference evidence="2" key="1">
    <citation type="submission" date="2013-09" db="EMBL/GenBank/DDBJ databases">
        <title>The Genome Sequence of Anopheles culicifacies species A.</title>
        <authorList>
            <consortium name="The Broad Institute Genomics Platform"/>
            <person name="Neafsey D.E."/>
            <person name="Besansky N."/>
            <person name="Howell P."/>
            <person name="Walton C."/>
            <person name="Young S.K."/>
            <person name="Zeng Q."/>
            <person name="Gargeya S."/>
            <person name="Fitzgerald M."/>
            <person name="Haas B."/>
            <person name="Abouelleil A."/>
            <person name="Allen A.W."/>
            <person name="Alvarado L."/>
            <person name="Arachchi H.M."/>
            <person name="Berlin A.M."/>
            <person name="Chapman S.B."/>
            <person name="Gainer-Dewar J."/>
            <person name="Goldberg J."/>
            <person name="Griggs A."/>
            <person name="Gujja S."/>
            <person name="Hansen M."/>
            <person name="Howarth C."/>
            <person name="Imamovic A."/>
            <person name="Ireland A."/>
            <person name="Larimer J."/>
            <person name="McCowan C."/>
            <person name="Murphy C."/>
            <person name="Pearson M."/>
            <person name="Poon T.W."/>
            <person name="Priest M."/>
            <person name="Roberts A."/>
            <person name="Saif S."/>
            <person name="Shea T."/>
            <person name="Sisk P."/>
            <person name="Sykes S."/>
            <person name="Wortman J."/>
            <person name="Nusbaum C."/>
            <person name="Birren B."/>
        </authorList>
    </citation>
    <scope>NUCLEOTIDE SEQUENCE [LARGE SCALE GENOMIC DNA]</scope>
    <source>
        <strain evidence="2">A-37</strain>
    </source>
</reference>
<organism evidence="1 2">
    <name type="scientific">Anopheles culicifacies</name>
    <dbReference type="NCBI Taxonomy" id="139723"/>
    <lineage>
        <taxon>Eukaryota</taxon>
        <taxon>Metazoa</taxon>
        <taxon>Ecdysozoa</taxon>
        <taxon>Arthropoda</taxon>
        <taxon>Hexapoda</taxon>
        <taxon>Insecta</taxon>
        <taxon>Pterygota</taxon>
        <taxon>Neoptera</taxon>
        <taxon>Endopterygota</taxon>
        <taxon>Diptera</taxon>
        <taxon>Nematocera</taxon>
        <taxon>Culicoidea</taxon>
        <taxon>Culicidae</taxon>
        <taxon>Anophelinae</taxon>
        <taxon>Anopheles</taxon>
        <taxon>culicifacies species complex</taxon>
    </lineage>
</organism>
<dbReference type="VEuPathDB" id="VectorBase:ACUA017440"/>
<dbReference type="AlphaFoldDB" id="A0A182MG29"/>
<dbReference type="EnsemblMetazoa" id="ACUA017440-RA">
    <property type="protein sequence ID" value="ACUA017440-PA"/>
    <property type="gene ID" value="ACUA017440"/>
</dbReference>
<evidence type="ECO:0000313" key="2">
    <source>
        <dbReference type="Proteomes" id="UP000075883"/>
    </source>
</evidence>
<proteinExistence type="predicted"/>
<reference evidence="1" key="2">
    <citation type="submission" date="2020-05" db="UniProtKB">
        <authorList>
            <consortium name="EnsemblMetazoa"/>
        </authorList>
    </citation>
    <scope>IDENTIFICATION</scope>
    <source>
        <strain evidence="1">A-37</strain>
    </source>
</reference>
<evidence type="ECO:0000313" key="1">
    <source>
        <dbReference type="EnsemblMetazoa" id="ACUA017440-PA"/>
    </source>
</evidence>
<name>A0A182MG29_9DIPT</name>
<protein>
    <submittedName>
        <fullName evidence="1">Uncharacterized protein</fullName>
    </submittedName>
</protein>
<dbReference type="Proteomes" id="UP000075883">
    <property type="component" value="Unassembled WGS sequence"/>
</dbReference>
<dbReference type="EMBL" id="AXCM01011259">
    <property type="status" value="NOT_ANNOTATED_CDS"/>
    <property type="molecule type" value="Genomic_DNA"/>
</dbReference>
<sequence length="165" mass="19253">MKDRQLPVVLHERDNIKFFKTLFEQNNVTAIVVKSDMVKAMRKDVAMVQNFRSALNLVNWALSYDVTHNRKRFNILKETFAAHPSGFAFLKRTMLQEMFEQHIHTVFEGGFFLYWALQHQTKSQMSLNFGDDDSDIVKFGDLAPFWVVVGVGWTITKFVKVSEKM</sequence>